<sequence length="160" mass="18036">MAFTTISGRSSRTSSTLSQKRHNINEEKKEHRVISCPLLICLGSSPKMPAAIYVQTATKGRATPAYAPSRERERELKGEVKHNAPLSKDSSRFDCSKRKFSAKATTRSPRFWGGPGPDCYRCVKATYEFPAGDRGVARLFFTFYRGARSRTADTWSIHRR</sequence>
<name>A0A2T4C7M4_TRILO</name>
<feature type="region of interest" description="Disordered" evidence="1">
    <location>
        <begin position="61"/>
        <end position="90"/>
    </location>
</feature>
<evidence type="ECO:0000313" key="3">
    <source>
        <dbReference type="Proteomes" id="UP000240760"/>
    </source>
</evidence>
<accession>A0A2T4C7M4</accession>
<keyword evidence="3" id="KW-1185">Reference proteome</keyword>
<gene>
    <name evidence="2" type="ORF">M440DRAFT_1215775</name>
</gene>
<reference evidence="2 3" key="1">
    <citation type="submission" date="2016-07" db="EMBL/GenBank/DDBJ databases">
        <title>Multiple horizontal gene transfer events from other fungi enriched the ability of initially mycotrophic Trichoderma (Ascomycota) to feed on dead plant biomass.</title>
        <authorList>
            <consortium name="DOE Joint Genome Institute"/>
            <person name="Aerts A."/>
            <person name="Atanasova L."/>
            <person name="Chenthamara K."/>
            <person name="Zhang J."/>
            <person name="Grujic M."/>
            <person name="Henrissat B."/>
            <person name="Kuo A."/>
            <person name="Salamov A."/>
            <person name="Lipzen A."/>
            <person name="Labutti K."/>
            <person name="Barry K."/>
            <person name="Miao Y."/>
            <person name="Rahimi M.J."/>
            <person name="Shen Q."/>
            <person name="Grigoriev I.V."/>
            <person name="Kubicek C.P."/>
            <person name="Druzhinina I.S."/>
        </authorList>
    </citation>
    <scope>NUCLEOTIDE SEQUENCE [LARGE SCALE GENOMIC DNA]</scope>
    <source>
        <strain evidence="2 3">ATCC 18648</strain>
    </source>
</reference>
<dbReference type="Proteomes" id="UP000240760">
    <property type="component" value="Unassembled WGS sequence"/>
</dbReference>
<dbReference type="EMBL" id="KZ679130">
    <property type="protein sequence ID" value="PTB77555.1"/>
    <property type="molecule type" value="Genomic_DNA"/>
</dbReference>
<feature type="compositionally biased region" description="Low complexity" evidence="1">
    <location>
        <begin position="1"/>
        <end position="18"/>
    </location>
</feature>
<feature type="compositionally biased region" description="Basic and acidic residues" evidence="1">
    <location>
        <begin position="69"/>
        <end position="82"/>
    </location>
</feature>
<feature type="region of interest" description="Disordered" evidence="1">
    <location>
        <begin position="1"/>
        <end position="28"/>
    </location>
</feature>
<dbReference type="AlphaFoldDB" id="A0A2T4C7M4"/>
<proteinExistence type="predicted"/>
<organism evidence="2 3">
    <name type="scientific">Trichoderma longibrachiatum ATCC 18648</name>
    <dbReference type="NCBI Taxonomy" id="983965"/>
    <lineage>
        <taxon>Eukaryota</taxon>
        <taxon>Fungi</taxon>
        <taxon>Dikarya</taxon>
        <taxon>Ascomycota</taxon>
        <taxon>Pezizomycotina</taxon>
        <taxon>Sordariomycetes</taxon>
        <taxon>Hypocreomycetidae</taxon>
        <taxon>Hypocreales</taxon>
        <taxon>Hypocreaceae</taxon>
        <taxon>Trichoderma</taxon>
    </lineage>
</organism>
<evidence type="ECO:0000313" key="2">
    <source>
        <dbReference type="EMBL" id="PTB77555.1"/>
    </source>
</evidence>
<evidence type="ECO:0000256" key="1">
    <source>
        <dbReference type="SAM" id="MobiDB-lite"/>
    </source>
</evidence>
<protein>
    <submittedName>
        <fullName evidence="2">Uncharacterized protein</fullName>
    </submittedName>
</protein>